<reference evidence="1" key="1">
    <citation type="submission" date="2022-07" db="EMBL/GenBank/DDBJ databases">
        <title>Phylogenomic reconstructions and comparative analyses of Kickxellomycotina fungi.</title>
        <authorList>
            <person name="Reynolds N.K."/>
            <person name="Stajich J.E."/>
            <person name="Barry K."/>
            <person name="Grigoriev I.V."/>
            <person name="Crous P."/>
            <person name="Smith M.E."/>
        </authorList>
    </citation>
    <scope>NUCLEOTIDE SEQUENCE</scope>
    <source>
        <strain evidence="1">NRRL 5244</strain>
    </source>
</reference>
<protein>
    <submittedName>
        <fullName evidence="1">Uncharacterized protein</fullName>
    </submittedName>
</protein>
<feature type="non-terminal residue" evidence="1">
    <location>
        <position position="84"/>
    </location>
</feature>
<proteinExistence type="predicted"/>
<comment type="caution">
    <text evidence="1">The sequence shown here is derived from an EMBL/GenBank/DDBJ whole genome shotgun (WGS) entry which is preliminary data.</text>
</comment>
<name>A0ACC1IXP9_9FUNG</name>
<gene>
    <name evidence="1" type="ORF">FBU59_007196</name>
</gene>
<evidence type="ECO:0000313" key="1">
    <source>
        <dbReference type="EMBL" id="KAJ1927703.1"/>
    </source>
</evidence>
<accession>A0ACC1IXP9</accession>
<keyword evidence="2" id="KW-1185">Reference proteome</keyword>
<organism evidence="1 2">
    <name type="scientific">Linderina macrospora</name>
    <dbReference type="NCBI Taxonomy" id="4868"/>
    <lineage>
        <taxon>Eukaryota</taxon>
        <taxon>Fungi</taxon>
        <taxon>Fungi incertae sedis</taxon>
        <taxon>Zoopagomycota</taxon>
        <taxon>Kickxellomycotina</taxon>
        <taxon>Kickxellomycetes</taxon>
        <taxon>Kickxellales</taxon>
        <taxon>Kickxellaceae</taxon>
        <taxon>Linderina</taxon>
    </lineage>
</organism>
<evidence type="ECO:0000313" key="2">
    <source>
        <dbReference type="Proteomes" id="UP001150603"/>
    </source>
</evidence>
<dbReference type="Proteomes" id="UP001150603">
    <property type="component" value="Unassembled WGS sequence"/>
</dbReference>
<dbReference type="EMBL" id="JANBPW010006761">
    <property type="protein sequence ID" value="KAJ1927703.1"/>
    <property type="molecule type" value="Genomic_DNA"/>
</dbReference>
<sequence length="84" mass="9029">MFIKTAATLLTLASAAFAHMEFIKPCPRYSPHCATTPTLPPGESIDYNMNTPIGSGGSILAPFCRRTTPWPQVTETWTAGQSAT</sequence>